<feature type="compositionally biased region" description="Basic residues" evidence="1">
    <location>
        <begin position="1204"/>
        <end position="1213"/>
    </location>
</feature>
<feature type="compositionally biased region" description="Polar residues" evidence="1">
    <location>
        <begin position="1255"/>
        <end position="1278"/>
    </location>
</feature>
<feature type="compositionally biased region" description="Basic and acidic residues" evidence="1">
    <location>
        <begin position="1500"/>
        <end position="1509"/>
    </location>
</feature>
<comment type="caution">
    <text evidence="2">The sequence shown here is derived from an EMBL/GenBank/DDBJ whole genome shotgun (WGS) entry which is preliminary data.</text>
</comment>
<feature type="compositionally biased region" description="Basic and acidic residues" evidence="1">
    <location>
        <begin position="1159"/>
        <end position="1180"/>
    </location>
</feature>
<dbReference type="EMBL" id="VVIM01001249">
    <property type="protein sequence ID" value="KAB0790450.1"/>
    <property type="molecule type" value="Genomic_DNA"/>
</dbReference>
<feature type="region of interest" description="Disordered" evidence="1">
    <location>
        <begin position="572"/>
        <end position="801"/>
    </location>
</feature>
<feature type="compositionally biased region" description="Basic residues" evidence="1">
    <location>
        <begin position="1475"/>
        <end position="1485"/>
    </location>
</feature>
<organism evidence="2 3">
    <name type="scientific">Photinus pyralis</name>
    <name type="common">Common eastern firefly</name>
    <name type="synonym">Lampyris pyralis</name>
    <dbReference type="NCBI Taxonomy" id="7054"/>
    <lineage>
        <taxon>Eukaryota</taxon>
        <taxon>Metazoa</taxon>
        <taxon>Ecdysozoa</taxon>
        <taxon>Arthropoda</taxon>
        <taxon>Hexapoda</taxon>
        <taxon>Insecta</taxon>
        <taxon>Pterygota</taxon>
        <taxon>Neoptera</taxon>
        <taxon>Endopterygota</taxon>
        <taxon>Coleoptera</taxon>
        <taxon>Polyphaga</taxon>
        <taxon>Elateriformia</taxon>
        <taxon>Elateroidea</taxon>
        <taxon>Lampyridae</taxon>
        <taxon>Lampyrinae</taxon>
        <taxon>Photinus</taxon>
    </lineage>
</organism>
<dbReference type="InParanoid" id="A0A5N3ZZG2"/>
<feature type="region of interest" description="Disordered" evidence="1">
    <location>
        <begin position="1343"/>
        <end position="1380"/>
    </location>
</feature>
<feature type="compositionally biased region" description="Basic and acidic residues" evidence="1">
    <location>
        <begin position="786"/>
        <end position="796"/>
    </location>
</feature>
<feature type="compositionally biased region" description="Basic and acidic residues" evidence="1">
    <location>
        <begin position="159"/>
        <end position="169"/>
    </location>
</feature>
<feature type="compositionally biased region" description="Low complexity" evidence="1">
    <location>
        <begin position="981"/>
        <end position="995"/>
    </location>
</feature>
<feature type="compositionally biased region" description="Basic and acidic residues" evidence="1">
    <location>
        <begin position="1238"/>
        <end position="1252"/>
    </location>
</feature>
<feature type="region of interest" description="Disordered" evidence="1">
    <location>
        <begin position="979"/>
        <end position="998"/>
    </location>
</feature>
<feature type="compositionally biased region" description="Basic and acidic residues" evidence="1">
    <location>
        <begin position="1690"/>
        <end position="1721"/>
    </location>
</feature>
<feature type="region of interest" description="Disordered" evidence="1">
    <location>
        <begin position="1408"/>
        <end position="1438"/>
    </location>
</feature>
<protein>
    <submittedName>
        <fullName evidence="2">Uncharacterized protein</fullName>
    </submittedName>
</protein>
<feature type="compositionally biased region" description="Basic and acidic residues" evidence="1">
    <location>
        <begin position="1214"/>
        <end position="1231"/>
    </location>
</feature>
<keyword evidence="3" id="KW-1185">Reference proteome</keyword>
<feature type="compositionally biased region" description="Basic and acidic residues" evidence="1">
    <location>
        <begin position="709"/>
        <end position="733"/>
    </location>
</feature>
<feature type="region of interest" description="Disordered" evidence="1">
    <location>
        <begin position="1628"/>
        <end position="1738"/>
    </location>
</feature>
<feature type="compositionally biased region" description="Polar residues" evidence="1">
    <location>
        <begin position="1724"/>
        <end position="1737"/>
    </location>
</feature>
<feature type="compositionally biased region" description="Basic and acidic residues" evidence="1">
    <location>
        <begin position="750"/>
        <end position="765"/>
    </location>
</feature>
<name>A0A5N3ZZG2_PHOPY</name>
<proteinExistence type="predicted"/>
<evidence type="ECO:0000313" key="2">
    <source>
        <dbReference type="EMBL" id="KAB0790450.1"/>
    </source>
</evidence>
<feature type="compositionally biased region" description="Basic and acidic residues" evidence="1">
    <location>
        <begin position="869"/>
        <end position="883"/>
    </location>
</feature>
<feature type="compositionally biased region" description="Low complexity" evidence="1">
    <location>
        <begin position="170"/>
        <end position="181"/>
    </location>
</feature>
<evidence type="ECO:0000256" key="1">
    <source>
        <dbReference type="SAM" id="MobiDB-lite"/>
    </source>
</evidence>
<evidence type="ECO:0000313" key="3">
    <source>
        <dbReference type="Proteomes" id="UP000327044"/>
    </source>
</evidence>
<feature type="region of interest" description="Disordered" evidence="1">
    <location>
        <begin position="1087"/>
        <end position="1316"/>
    </location>
</feature>
<feature type="compositionally biased region" description="Polar residues" evidence="1">
    <location>
        <begin position="644"/>
        <end position="661"/>
    </location>
</feature>
<feature type="region of interest" description="Disordered" evidence="1">
    <location>
        <begin position="1475"/>
        <end position="1509"/>
    </location>
</feature>
<feature type="region of interest" description="Disordered" evidence="1">
    <location>
        <begin position="869"/>
        <end position="902"/>
    </location>
</feature>
<sequence>MEFRSQDFAQLVLGYLKETRCKRAFLDLLYHSEHLRDHANNYRNRRFVVTRVAGMSLVEYLNEYAAIYTIVQERLEATDFYKENCSRSSLMKQVLYLFDKFDIHSRTSTPIQEIATVNSHNASTNTEPCDVQNISDIGHRSFDHLSISTTPKNTFEDDPIQKSHDKSRETTSTCDKSTTTDNEAEVKEKSHEQCEEIFTNTFLENIELIEKLADNINKEVSSKSSAELDSLAIQSIVQRTESDPILVQLISEIIDTENATDKEASSNQCEQPLTCENTLKITPAQKKKVISPPIEDSIKKRMRSARSQPSNIKDTLIEDQNNDAVESIIAASCLNEEGKVATTSCHKSSTSQSIELLLTTAQCNMHNSIVYTAPGDTNSNPTTTADLLMIQSNTTVSNTQLLPQKAVNVDASRSCFIIGNQPFVNVTLPPTPLKVLSEQDILTMPTIFVCDNTQPYGSTQTVVVPSTAPPPPVTRSLKKIAPKVSSDHAQSIGEYITLYKCNESSPYKATPQKISFTEKELTINTDTYQSITQETFVTKDLQNAVLSNVLHAEQIVDGNLNAVNCENSGLPIGDLPTDKLQTPPVVTTESKEGSNTKSNSHVRQLHFSTPEKLSTRKSERSTSKAVRTSLFKSPLVEEGDNEKQVNSAGKINSCEKLQTKQSKSDSWDSNLRGFTLLPPETKPIETPAKSKRKRPSEDTSQTVSAKKRKEPEKEILIMEVDLPKDNVRSETVDSKPSTSGTSKKAKPGTKKNEKSNVKKSVLQDRKGKKRKGTNKETVNEKISAGKHADDADKPKTENIGLDKAPEIVNRVVKPRINKKCNIDNSKKFPTTDEIILTSVPKIKSCEILKEEESVLILSSKLKQSSGVAIEKENSSIQEEKDSGGLKPTQKVNGEEPRTTVDSVPTFLNLPSLETPMKNCIPSVPKTPAVPITTLVDTPFTKAVIDQLTGVDINSIPTPKFPITPNFAFTPALNSPFSNRGTDYSTSSSYYQPSDSEQNKSLEQLIQECQRLEKQDNVSRGSPDIQKDETVIVTAVQSTTEAQKNEDTIVQKKTQISSIESSFIEKRKAFNENLLGKKNMQLAKMLSDEATDENTSSSESDTSKTSSSSSSEESDSSDDNRSPLKKAPYSLRPRKGSQNTDNPLPSVSKEEPSPTISATHKVEKPHTYQDEMRSKMEEIRQRTIAKIQGMDGSVKPKTPPSKQKAVSKVRKRVVKSAEKVCKPKNDTPKVQEKVTASKSESKDQSLKSEDRDQWLGSVNTLDVPSSSEHVNKIPNTKVPSKNIEIEIKSSTHNVANSALDKSMHHKTSNNRKVNNNSPDVDIILHLSSDDDKLQPYHIVETELRDSSVCSTPTSEHKNENVQEKKSEAEQDKDDKSVDKEAESLVQGLKQWGIHLIPNKLVKNTPSVVDNKEKISRENTGTSNVKEKPVSTPTNLDSTLEDGEILSPVKKDYKKSKSKSVNLKKDALRNLHDVKKHTVNKTSKGRKKEIPALNKLGGSSKELSKEKRTDSQEKVKQQCAIIKPDFSIKFDTKTFERETLKITHDGNSKSSKKLSDYDFEILNKKFEAYVYIEEIGENVEKLMSFTPFNFIFELSPESSVSRKQPASVKSKDSLVKKKLRPLDTLYKQLVKREPKIHKSPLDNLYSPSSSSRESTSNSNRRSDQFEKIQREHSKSSRKSEKSSEVASNERLQMTRDDKGKIEQQRDKEKNDEKSKESEPDKLIQKCPTTPKSPKIQNVAKSKEKVELQIETLYNSLENADTDQDDTVKTSEDSLMNYAVIGSQRINEDDDLCDERKSAVEQVEQKDEERKEPEVCQLLQNIDVDSFLKQLHGDT</sequence>
<accession>A0A5N3ZZG2</accession>
<feature type="compositionally biased region" description="Basic and acidic residues" evidence="1">
    <location>
        <begin position="613"/>
        <end position="622"/>
    </location>
</feature>
<gene>
    <name evidence="2" type="ORF">PPYR_15139</name>
</gene>
<feature type="compositionally biased region" description="Low complexity" evidence="1">
    <location>
        <begin position="1092"/>
        <end position="1110"/>
    </location>
</feature>
<feature type="compositionally biased region" description="Polar residues" evidence="1">
    <location>
        <begin position="1135"/>
        <end position="1144"/>
    </location>
</feature>
<dbReference type="Proteomes" id="UP000327044">
    <property type="component" value="Unassembled WGS sequence"/>
</dbReference>
<feature type="compositionally biased region" description="Basic and acidic residues" evidence="1">
    <location>
        <begin position="1658"/>
        <end position="1681"/>
    </location>
</feature>
<feature type="compositionally biased region" description="Low complexity" evidence="1">
    <location>
        <begin position="1644"/>
        <end position="1657"/>
    </location>
</feature>
<reference evidence="2 3" key="1">
    <citation type="journal article" date="2018" name="Elife">
        <title>Firefly genomes illuminate parallel origins of bioluminescence in beetles.</title>
        <authorList>
            <person name="Fallon T.R."/>
            <person name="Lower S.E."/>
            <person name="Chang C.H."/>
            <person name="Bessho-Uehara M."/>
            <person name="Martin G.J."/>
            <person name="Bewick A.J."/>
            <person name="Behringer M."/>
            <person name="Debat H.J."/>
            <person name="Wong I."/>
            <person name="Day J.C."/>
            <person name="Suvorov A."/>
            <person name="Silva C.J."/>
            <person name="Stanger-Hall K.F."/>
            <person name="Hall D.W."/>
            <person name="Schmitz R.J."/>
            <person name="Nelson D.R."/>
            <person name="Lewis S.M."/>
            <person name="Shigenobu S."/>
            <person name="Bybee S.M."/>
            <person name="Larracuente A.M."/>
            <person name="Oba Y."/>
            <person name="Weng J.K."/>
        </authorList>
    </citation>
    <scope>NUCLEOTIDE SEQUENCE [LARGE SCALE GENOMIC DNA]</scope>
    <source>
        <strain evidence="2">1611_PpyrPB1</strain>
        <tissue evidence="2">Whole body</tissue>
    </source>
</reference>
<feature type="region of interest" description="Disordered" evidence="1">
    <location>
        <begin position="148"/>
        <end position="188"/>
    </location>
</feature>
<feature type="compositionally biased region" description="Basic and acidic residues" evidence="1">
    <location>
        <begin position="1353"/>
        <end position="1380"/>
    </location>
</feature>